<keyword evidence="1" id="KW-0732">Signal</keyword>
<dbReference type="Gene3D" id="3.40.1000.10">
    <property type="entry name" value="Mog1/PsbP, alpha/beta/alpha sandwich"/>
    <property type="match status" value="1"/>
</dbReference>
<evidence type="ECO:0000256" key="1">
    <source>
        <dbReference type="SAM" id="SignalP"/>
    </source>
</evidence>
<reference evidence="2 3" key="1">
    <citation type="submission" date="2019-12" db="EMBL/GenBank/DDBJ databases">
        <title>Deinococcus sp. HMF7620 Genome sequencing and assembly.</title>
        <authorList>
            <person name="Kang H."/>
            <person name="Kim H."/>
            <person name="Joh K."/>
        </authorList>
    </citation>
    <scope>NUCLEOTIDE SEQUENCE [LARGE SCALE GENOMIC DNA]</scope>
    <source>
        <strain evidence="2 3">HMF7620</strain>
    </source>
</reference>
<dbReference type="EMBL" id="WQLB01000002">
    <property type="protein sequence ID" value="MVN85472.1"/>
    <property type="molecule type" value="Genomic_DNA"/>
</dbReference>
<name>A0A7C9HPH0_9DEIO</name>
<feature type="signal peptide" evidence="1">
    <location>
        <begin position="1"/>
        <end position="20"/>
    </location>
</feature>
<gene>
    <name evidence="2" type="ORF">GO986_01670</name>
</gene>
<feature type="chain" id="PRO_5028798820" description="DUF1795 domain-containing protein" evidence="1">
    <location>
        <begin position="21"/>
        <end position="185"/>
    </location>
</feature>
<accession>A0A7C9HPH0</accession>
<evidence type="ECO:0008006" key="4">
    <source>
        <dbReference type="Google" id="ProtNLM"/>
    </source>
</evidence>
<evidence type="ECO:0000313" key="2">
    <source>
        <dbReference type="EMBL" id="MVN85472.1"/>
    </source>
</evidence>
<organism evidence="2 3">
    <name type="scientific">Deinococcus arboris</name>
    <dbReference type="NCBI Taxonomy" id="2682977"/>
    <lineage>
        <taxon>Bacteria</taxon>
        <taxon>Thermotogati</taxon>
        <taxon>Deinococcota</taxon>
        <taxon>Deinococci</taxon>
        <taxon>Deinococcales</taxon>
        <taxon>Deinococcaceae</taxon>
        <taxon>Deinococcus</taxon>
    </lineage>
</organism>
<dbReference type="AlphaFoldDB" id="A0A7C9HPH0"/>
<evidence type="ECO:0000313" key="3">
    <source>
        <dbReference type="Proteomes" id="UP000483286"/>
    </source>
</evidence>
<dbReference type="RefSeq" id="WP_157457498.1">
    <property type="nucleotide sequence ID" value="NZ_WQLB01000002.1"/>
</dbReference>
<keyword evidence="3" id="KW-1185">Reference proteome</keyword>
<dbReference type="Proteomes" id="UP000483286">
    <property type="component" value="Unassembled WGS sequence"/>
</dbReference>
<sequence length="185" mass="19737">MNRVLLSLALLATPLFPALAQTAPTTAAPAPTEPRTIEAITATSTKGYSIRVPSGWTPLKNAPNVDVAFINKTVGALRPTVTVVVQDIPADLKATLADIRDLNERKMPEVVTKLKFLGEKNVKVSGVPGILWSYSGDGEGGAVRWTQVFTLKNNRLFTATLMLPSGTPADLAEQGRAILTSMTLK</sequence>
<comment type="caution">
    <text evidence="2">The sequence shown here is derived from an EMBL/GenBank/DDBJ whole genome shotgun (WGS) entry which is preliminary data.</text>
</comment>
<proteinExistence type="predicted"/>
<protein>
    <recommendedName>
        <fullName evidence="4">DUF1795 domain-containing protein</fullName>
    </recommendedName>
</protein>